<dbReference type="OrthoDB" id="10323173at2759"/>
<dbReference type="OMA" id="RRMMVEW"/>
<dbReference type="VEuPathDB" id="AmoebaDB:NF0059020"/>
<dbReference type="AlphaFoldDB" id="A0A6A5BFP8"/>
<comment type="caution">
    <text evidence="1">The sequence shown here is derived from an EMBL/GenBank/DDBJ whole genome shotgun (WGS) entry which is preliminary data.</text>
</comment>
<evidence type="ECO:0000313" key="2">
    <source>
        <dbReference type="Proteomes" id="UP000444721"/>
    </source>
</evidence>
<dbReference type="EMBL" id="VFQX01000043">
    <property type="protein sequence ID" value="KAF0975787.1"/>
    <property type="molecule type" value="Genomic_DNA"/>
</dbReference>
<dbReference type="VEuPathDB" id="AmoebaDB:FDP41_005114"/>
<sequence>MNTMDVLKLKIKADRIVDCIIFSQRMSKSWKFPSFLLNDEQMLADYFQPAKEEFLSLHPDERRMMVEWYEQQLGQEIVPLYDGEFSEDQHHSSPPKCNFLKLSQNDSILYRHVVSDFMRKVFANTVSEEEKDRVEMAFLNDPQLLQKTIEENTK</sequence>
<proteinExistence type="predicted"/>
<accession>A0A6A5BFP8</accession>
<dbReference type="Proteomes" id="UP000444721">
    <property type="component" value="Unassembled WGS sequence"/>
</dbReference>
<dbReference type="VEuPathDB" id="AmoebaDB:NfTy_051730"/>
<keyword evidence="2" id="KW-1185">Reference proteome</keyword>
<organism evidence="1 2">
    <name type="scientific">Naegleria fowleri</name>
    <name type="common">Brain eating amoeba</name>
    <dbReference type="NCBI Taxonomy" id="5763"/>
    <lineage>
        <taxon>Eukaryota</taxon>
        <taxon>Discoba</taxon>
        <taxon>Heterolobosea</taxon>
        <taxon>Tetramitia</taxon>
        <taxon>Eutetramitia</taxon>
        <taxon>Vahlkampfiidae</taxon>
        <taxon>Naegleria</taxon>
    </lineage>
</organism>
<dbReference type="GeneID" id="68112332"/>
<evidence type="ECO:0000313" key="1">
    <source>
        <dbReference type="EMBL" id="KAF0975787.1"/>
    </source>
</evidence>
<gene>
    <name evidence="1" type="ORF">FDP41_005114</name>
</gene>
<reference evidence="1 2" key="1">
    <citation type="journal article" date="2019" name="Sci. Rep.">
        <title>Nanopore sequencing improves the draft genome of the human pathogenic amoeba Naegleria fowleri.</title>
        <authorList>
            <person name="Liechti N."/>
            <person name="Schurch N."/>
            <person name="Bruggmann R."/>
            <person name="Wittwer M."/>
        </authorList>
    </citation>
    <scope>NUCLEOTIDE SEQUENCE [LARGE SCALE GENOMIC DNA]</scope>
    <source>
        <strain evidence="1 2">ATCC 30894</strain>
    </source>
</reference>
<protein>
    <submittedName>
        <fullName evidence="1">Uncharacterized protein</fullName>
    </submittedName>
</protein>
<dbReference type="RefSeq" id="XP_044560500.1">
    <property type="nucleotide sequence ID" value="XM_044708604.1"/>
</dbReference>
<name>A0A6A5BFP8_NAEFO</name>